<feature type="region of interest" description="Disordered" evidence="1">
    <location>
        <begin position="477"/>
        <end position="519"/>
    </location>
</feature>
<proteinExistence type="predicted"/>
<reference evidence="2 3" key="1">
    <citation type="submission" date="2024-02" db="EMBL/GenBank/DDBJ databases">
        <title>De novo assembly and annotation of 12 fungi associated with fruit tree decline syndrome in Ontario, Canada.</title>
        <authorList>
            <person name="Sulman M."/>
            <person name="Ellouze W."/>
            <person name="Ilyukhin E."/>
        </authorList>
    </citation>
    <scope>NUCLEOTIDE SEQUENCE [LARGE SCALE GENOMIC DNA]</scope>
    <source>
        <strain evidence="2 3">FDS-637</strain>
    </source>
</reference>
<gene>
    <name evidence="2" type="ORF">SLS55_000846</name>
</gene>
<feature type="compositionally biased region" description="Basic and acidic residues" evidence="1">
    <location>
        <begin position="352"/>
        <end position="372"/>
    </location>
</feature>
<organism evidence="2 3">
    <name type="scientific">Diplodia seriata</name>
    <dbReference type="NCBI Taxonomy" id="420778"/>
    <lineage>
        <taxon>Eukaryota</taxon>
        <taxon>Fungi</taxon>
        <taxon>Dikarya</taxon>
        <taxon>Ascomycota</taxon>
        <taxon>Pezizomycotina</taxon>
        <taxon>Dothideomycetes</taxon>
        <taxon>Dothideomycetes incertae sedis</taxon>
        <taxon>Botryosphaeriales</taxon>
        <taxon>Botryosphaeriaceae</taxon>
        <taxon>Diplodia</taxon>
    </lineage>
</organism>
<feature type="compositionally biased region" description="Low complexity" evidence="1">
    <location>
        <begin position="375"/>
        <end position="390"/>
    </location>
</feature>
<feature type="region of interest" description="Disordered" evidence="1">
    <location>
        <begin position="1"/>
        <end position="46"/>
    </location>
</feature>
<protein>
    <submittedName>
        <fullName evidence="2">Uncharacterized protein</fullName>
    </submittedName>
</protein>
<dbReference type="GeneID" id="92004931"/>
<dbReference type="RefSeq" id="XP_066637632.1">
    <property type="nucleotide sequence ID" value="XM_066772353.1"/>
</dbReference>
<dbReference type="EMBL" id="JAJVCZ030000001">
    <property type="protein sequence ID" value="KAL0264892.1"/>
    <property type="molecule type" value="Genomic_DNA"/>
</dbReference>
<evidence type="ECO:0000256" key="1">
    <source>
        <dbReference type="SAM" id="MobiDB-lite"/>
    </source>
</evidence>
<feature type="region of interest" description="Disordered" evidence="1">
    <location>
        <begin position="62"/>
        <end position="165"/>
    </location>
</feature>
<feature type="compositionally biased region" description="Acidic residues" evidence="1">
    <location>
        <begin position="720"/>
        <end position="733"/>
    </location>
</feature>
<feature type="region of interest" description="Disordered" evidence="1">
    <location>
        <begin position="352"/>
        <end position="390"/>
    </location>
</feature>
<feature type="compositionally biased region" description="Polar residues" evidence="1">
    <location>
        <begin position="17"/>
        <end position="32"/>
    </location>
</feature>
<comment type="caution">
    <text evidence="2">The sequence shown here is derived from an EMBL/GenBank/DDBJ whole genome shotgun (WGS) entry which is preliminary data.</text>
</comment>
<evidence type="ECO:0000313" key="2">
    <source>
        <dbReference type="EMBL" id="KAL0264892.1"/>
    </source>
</evidence>
<accession>A0ABR3CVH0</accession>
<dbReference type="Proteomes" id="UP001430584">
    <property type="component" value="Unassembled WGS sequence"/>
</dbReference>
<feature type="compositionally biased region" description="Gly residues" evidence="1">
    <location>
        <begin position="128"/>
        <end position="142"/>
    </location>
</feature>
<evidence type="ECO:0000313" key="3">
    <source>
        <dbReference type="Proteomes" id="UP001430584"/>
    </source>
</evidence>
<feature type="compositionally biased region" description="Low complexity" evidence="1">
    <location>
        <begin position="74"/>
        <end position="91"/>
    </location>
</feature>
<sequence length="782" mass="83543">MMSSGAFYAAAGDRRNSVSNSNSTASDGQSYDVQPAVGGQSAAAAYAPSTASLEGNMAELLEAAAKATSESQRHAAAQQQQQQQQHQQQAAGAGGLRKVARVTDLRATAMQDEAAGQKRKRTATPPNEGGGGENHGMEGGEGQEGDRAGSQSPRKRARQTPTTASGFAEMQHHAPSANIHHYHHQQQSPGVAHQQHHQQQAGFGITDARAVGVHSAAALFRQPSTGSAAKKHTRPPMSKLFASLQLTPENFLRLQAAAKTYMLDEAHPERQSCVGSRGKGDTDMVKLRLFNCCRDFLNDGIGERFFGPDVPAPTENEVLEGETMPGRKWVWPRDGNKIVSLVTPLLRRMVTNERQRQYAQETRKGTGKRKSDVGAASSAPPRDASSHDAATAVAAAAAVSSASGGAATTPSPSTAPFDASNSPPNPAIDPSLSTPQPPPPPSVAPSQPPPPYGPPPTQYPRFLQTQPPQSIYSTALPAAAQPAAAAAESIQQQQQQQQQTQQQHFLPQPHHHHQPAPDQNVIQVLITKNNTKLLPRIDMPSWPSTPHHTLPLADLRRAVEEEVRGLLKRGLDLGIRRRTRRRGRGRMGTTKAPVEKKAAENATAANMTTMTTTAGAESEQDVEMAEAGGEEREQEQEQEQQTGPPKEKSSTANDKGGGGGDDDDDATTINVGGGGDSSAQRRRQDPPSADSAVNEQEQRQREEGGEPATAATEDRAAAEAGEEEEEEEEEEHSLDDITLEIRALTGRGLVLIAGDDEWRAVLSEVGRAVWMEGVLRVVVEVI</sequence>
<feature type="compositionally biased region" description="Pro residues" evidence="1">
    <location>
        <begin position="435"/>
        <end position="458"/>
    </location>
</feature>
<name>A0ABR3CVH0_9PEZI</name>
<feature type="compositionally biased region" description="Low complexity" evidence="1">
    <location>
        <begin position="403"/>
        <end position="420"/>
    </location>
</feature>
<feature type="compositionally biased region" description="Low complexity" evidence="1">
    <location>
        <begin position="600"/>
        <end position="614"/>
    </location>
</feature>
<feature type="region of interest" description="Disordered" evidence="1">
    <location>
        <begin position="179"/>
        <end position="201"/>
    </location>
</feature>
<feature type="compositionally biased region" description="Low complexity" evidence="1">
    <location>
        <begin position="477"/>
        <end position="508"/>
    </location>
</feature>
<feature type="region of interest" description="Disordered" evidence="1">
    <location>
        <begin position="577"/>
        <end position="736"/>
    </location>
</feature>
<feature type="compositionally biased region" description="Low complexity" evidence="1">
    <location>
        <begin position="33"/>
        <end position="46"/>
    </location>
</feature>
<feature type="region of interest" description="Disordered" evidence="1">
    <location>
        <begin position="403"/>
        <end position="464"/>
    </location>
</feature>
<keyword evidence="3" id="KW-1185">Reference proteome</keyword>